<dbReference type="AlphaFoldDB" id="K0QYL2"/>
<evidence type="ECO:0000313" key="2">
    <source>
        <dbReference type="Proteomes" id="UP000266841"/>
    </source>
</evidence>
<keyword evidence="2" id="KW-1185">Reference proteome</keyword>
<comment type="caution">
    <text evidence="1">The sequence shown here is derived from an EMBL/GenBank/DDBJ whole genome shotgun (WGS) entry which is preliminary data.</text>
</comment>
<dbReference type="Proteomes" id="UP000266841">
    <property type="component" value="Unassembled WGS sequence"/>
</dbReference>
<dbReference type="EMBL" id="AGNL01050062">
    <property type="protein sequence ID" value="EJK44188.1"/>
    <property type="molecule type" value="Genomic_DNA"/>
</dbReference>
<sequence length="113" mass="12200">MSSLAREEPWLAFCMLKSLNMGLTSSKTLNSLPGYVARLALHDVEAGVLELHELAPVKVVDVSGLLFDLQPSTCSCLDGETVIHPSSGNGPGGGLEKWTQKDQRWTFSKRTAA</sequence>
<organism evidence="1 2">
    <name type="scientific">Thalassiosira oceanica</name>
    <name type="common">Marine diatom</name>
    <dbReference type="NCBI Taxonomy" id="159749"/>
    <lineage>
        <taxon>Eukaryota</taxon>
        <taxon>Sar</taxon>
        <taxon>Stramenopiles</taxon>
        <taxon>Ochrophyta</taxon>
        <taxon>Bacillariophyta</taxon>
        <taxon>Coscinodiscophyceae</taxon>
        <taxon>Thalassiosirophycidae</taxon>
        <taxon>Thalassiosirales</taxon>
        <taxon>Thalassiosiraceae</taxon>
        <taxon>Thalassiosira</taxon>
    </lineage>
</organism>
<evidence type="ECO:0000313" key="1">
    <source>
        <dbReference type="EMBL" id="EJK44188.1"/>
    </source>
</evidence>
<reference evidence="1 2" key="1">
    <citation type="journal article" date="2012" name="Genome Biol.">
        <title>Genome and low-iron response of an oceanic diatom adapted to chronic iron limitation.</title>
        <authorList>
            <person name="Lommer M."/>
            <person name="Specht M."/>
            <person name="Roy A.S."/>
            <person name="Kraemer L."/>
            <person name="Andreson R."/>
            <person name="Gutowska M.A."/>
            <person name="Wolf J."/>
            <person name="Bergner S.V."/>
            <person name="Schilhabel M.B."/>
            <person name="Klostermeier U.C."/>
            <person name="Beiko R.G."/>
            <person name="Rosenstiel P."/>
            <person name="Hippler M."/>
            <person name="Laroche J."/>
        </authorList>
    </citation>
    <scope>NUCLEOTIDE SEQUENCE [LARGE SCALE GENOMIC DNA]</scope>
    <source>
        <strain evidence="1 2">CCMP1005</strain>
    </source>
</reference>
<proteinExistence type="predicted"/>
<gene>
    <name evidence="1" type="ORF">THAOC_37296</name>
</gene>
<name>K0QYL2_THAOC</name>
<accession>K0QYL2</accession>
<protein>
    <submittedName>
        <fullName evidence="1">Uncharacterized protein</fullName>
    </submittedName>
</protein>